<dbReference type="AlphaFoldDB" id="A0A2H6KF82"/>
<dbReference type="OrthoDB" id="360830at2759"/>
<evidence type="ECO:0000256" key="1">
    <source>
        <dbReference type="SAM" id="SignalP"/>
    </source>
</evidence>
<dbReference type="Proteomes" id="UP000236319">
    <property type="component" value="Unassembled WGS sequence"/>
</dbReference>
<keyword evidence="1" id="KW-0732">Signal</keyword>
<protein>
    <submittedName>
        <fullName evidence="2">Signal peptide-containing protein, putative</fullName>
    </submittedName>
</protein>
<comment type="caution">
    <text evidence="2">The sequence shown here is derived from an EMBL/GenBank/DDBJ whole genome shotgun (WGS) entry which is preliminary data.</text>
</comment>
<proteinExistence type="predicted"/>
<feature type="chain" id="PRO_5014192952" evidence="1">
    <location>
        <begin position="22"/>
        <end position="286"/>
    </location>
</feature>
<name>A0A2H6KF82_9APIC</name>
<evidence type="ECO:0000313" key="3">
    <source>
        <dbReference type="Proteomes" id="UP000236319"/>
    </source>
</evidence>
<dbReference type="VEuPathDB" id="PiroplasmaDB:BOVATA_031540"/>
<feature type="signal peptide" evidence="1">
    <location>
        <begin position="1"/>
        <end position="21"/>
    </location>
</feature>
<dbReference type="RefSeq" id="XP_028867904.1">
    <property type="nucleotide sequence ID" value="XM_029012071.1"/>
</dbReference>
<dbReference type="EMBL" id="BDSA01000003">
    <property type="protein sequence ID" value="GBE61661.1"/>
    <property type="molecule type" value="Genomic_DNA"/>
</dbReference>
<dbReference type="GeneID" id="39875431"/>
<accession>A0A2H6KF82</accession>
<sequence length="286" mass="31164">MRINYTWTLLVYALAVHAADSAGILRRHIAPIFPLRPNVAPLSRGAIALAVTRELALSGPRVFEDKSRIKHRQIASQNTDLDAAIAFYAKQHDRILRELLLPALKDVSTKGTEIPNSQPMPKELEWDIAVSTEAEPLQCAVLADVPPGTVLVRPRTDQDDATPSDYVSIEALNGLLRLQPSNLTTLFPNATVSDVEKLYAHASLAVRLHVKSHDYSDDVSGVSELQLEAQADCYRVAGHRRSGGSAARRVRYRACTAEGETGVAAERVRSVEQAVPHACATDAHDG</sequence>
<keyword evidence="3" id="KW-1185">Reference proteome</keyword>
<evidence type="ECO:0000313" key="2">
    <source>
        <dbReference type="EMBL" id="GBE61661.1"/>
    </source>
</evidence>
<gene>
    <name evidence="2" type="ORF">BOVATA_031540</name>
</gene>
<reference evidence="2 3" key="1">
    <citation type="journal article" date="2017" name="BMC Genomics">
        <title>Whole-genome assembly of Babesia ovata and comparative genomics between closely related pathogens.</title>
        <authorList>
            <person name="Yamagishi J."/>
            <person name="Asada M."/>
            <person name="Hakimi H."/>
            <person name="Tanaka T.Q."/>
            <person name="Sugimoto C."/>
            <person name="Kawazu S."/>
        </authorList>
    </citation>
    <scope>NUCLEOTIDE SEQUENCE [LARGE SCALE GENOMIC DNA]</scope>
    <source>
        <strain evidence="2 3">Miyake</strain>
    </source>
</reference>
<organism evidence="2 3">
    <name type="scientific">Babesia ovata</name>
    <dbReference type="NCBI Taxonomy" id="189622"/>
    <lineage>
        <taxon>Eukaryota</taxon>
        <taxon>Sar</taxon>
        <taxon>Alveolata</taxon>
        <taxon>Apicomplexa</taxon>
        <taxon>Aconoidasida</taxon>
        <taxon>Piroplasmida</taxon>
        <taxon>Babesiidae</taxon>
        <taxon>Babesia</taxon>
    </lineage>
</organism>